<evidence type="ECO:0000313" key="2">
    <source>
        <dbReference type="Proteomes" id="UP001174136"/>
    </source>
</evidence>
<gene>
    <name evidence="1" type="ORF">N1851_014409</name>
</gene>
<keyword evidence="2" id="KW-1185">Reference proteome</keyword>
<dbReference type="EMBL" id="JAOPHQ010002593">
    <property type="protein sequence ID" value="KAK0146292.1"/>
    <property type="molecule type" value="Genomic_DNA"/>
</dbReference>
<reference evidence="1" key="1">
    <citation type="journal article" date="2023" name="Front. Mar. Sci.">
        <title>A new Merluccius polli reference genome to investigate the effects of global change in West African waters.</title>
        <authorList>
            <person name="Mateo J.L."/>
            <person name="Blanco-Fernandez C."/>
            <person name="Garcia-Vazquez E."/>
            <person name="Machado-Schiaffino G."/>
        </authorList>
    </citation>
    <scope>NUCLEOTIDE SEQUENCE</scope>
    <source>
        <strain evidence="1">C29</strain>
        <tissue evidence="1">Fin</tissue>
    </source>
</reference>
<sequence>MVQRRCCCKAVDQVQQDDSHHTHLIFFTLASHQVVGNTPRTARSIIRTGALVELVLVLSRCRYIDR</sequence>
<organism evidence="1 2">
    <name type="scientific">Merluccius polli</name>
    <name type="common">Benguela hake</name>
    <name type="synonym">Merluccius cadenati</name>
    <dbReference type="NCBI Taxonomy" id="89951"/>
    <lineage>
        <taxon>Eukaryota</taxon>
        <taxon>Metazoa</taxon>
        <taxon>Chordata</taxon>
        <taxon>Craniata</taxon>
        <taxon>Vertebrata</taxon>
        <taxon>Euteleostomi</taxon>
        <taxon>Actinopterygii</taxon>
        <taxon>Neopterygii</taxon>
        <taxon>Teleostei</taxon>
        <taxon>Neoteleostei</taxon>
        <taxon>Acanthomorphata</taxon>
        <taxon>Zeiogadaria</taxon>
        <taxon>Gadariae</taxon>
        <taxon>Gadiformes</taxon>
        <taxon>Gadoidei</taxon>
        <taxon>Merlucciidae</taxon>
        <taxon>Merluccius</taxon>
    </lineage>
</organism>
<protein>
    <submittedName>
        <fullName evidence="1">Uncharacterized protein</fullName>
    </submittedName>
</protein>
<proteinExistence type="predicted"/>
<comment type="caution">
    <text evidence="1">The sequence shown here is derived from an EMBL/GenBank/DDBJ whole genome shotgun (WGS) entry which is preliminary data.</text>
</comment>
<dbReference type="AlphaFoldDB" id="A0AA47MTH0"/>
<accession>A0AA47MTH0</accession>
<evidence type="ECO:0000313" key="1">
    <source>
        <dbReference type="EMBL" id="KAK0146292.1"/>
    </source>
</evidence>
<name>A0AA47MTH0_MERPO</name>
<dbReference type="Proteomes" id="UP001174136">
    <property type="component" value="Unassembled WGS sequence"/>
</dbReference>